<accession>A0A6I4VZ13</accession>
<evidence type="ECO:0000313" key="1">
    <source>
        <dbReference type="EMBL" id="MXQ55768.1"/>
    </source>
</evidence>
<dbReference type="EMBL" id="WUUL01000018">
    <property type="protein sequence ID" value="MXQ55768.1"/>
    <property type="molecule type" value="Genomic_DNA"/>
</dbReference>
<dbReference type="SUPFAM" id="SSF52540">
    <property type="entry name" value="P-loop containing nucleoside triphosphate hydrolases"/>
    <property type="match status" value="1"/>
</dbReference>
<dbReference type="AlphaFoldDB" id="A0A6I4VZ13"/>
<proteinExistence type="predicted"/>
<comment type="caution">
    <text evidence="1">The sequence shown here is derived from an EMBL/GenBank/DDBJ whole genome shotgun (WGS) entry which is preliminary data.</text>
</comment>
<dbReference type="Gene3D" id="3.40.50.300">
    <property type="entry name" value="P-loop containing nucleotide triphosphate hydrolases"/>
    <property type="match status" value="1"/>
</dbReference>
<sequence>MEVENMDLQIPGVFVITGAMASGKSTIAQLLAERFERGVHLRGDTFRRMIVTGREEFLPDPSQEAIHQLQLRYQISASVADMYVKAGFNVVVQDIIVGPMLKEFIDSIQSNPVYLVVLSPDEKTIKQREETRGKTGYGVWTVTQLNQMLQVDTPKIGMWLDTSDLTPEETVEQILTRVESEGLVSQNETRLS</sequence>
<dbReference type="InterPro" id="IPR027417">
    <property type="entry name" value="P-loop_NTPase"/>
</dbReference>
<protein>
    <submittedName>
        <fullName evidence="1">AAA family ATPase</fullName>
    </submittedName>
</protein>
<reference evidence="1 2" key="1">
    <citation type="submission" date="2019-12" db="EMBL/GenBank/DDBJ databases">
        <title>Whole-genome analyses of novel actinobacteria.</title>
        <authorList>
            <person name="Sahin N."/>
            <person name="Saygin H."/>
        </authorList>
    </citation>
    <scope>NUCLEOTIDE SEQUENCE [LARGE SCALE GENOMIC DNA]</scope>
    <source>
        <strain evidence="1 2">KC615</strain>
    </source>
</reference>
<dbReference type="RefSeq" id="WP_160803117.1">
    <property type="nucleotide sequence ID" value="NZ_WUUL01000018.1"/>
</dbReference>
<dbReference type="Pfam" id="PF13671">
    <property type="entry name" value="AAA_33"/>
    <property type="match status" value="1"/>
</dbReference>
<organism evidence="1 2">
    <name type="scientific">Shimazuella alba</name>
    <dbReference type="NCBI Taxonomy" id="2690964"/>
    <lineage>
        <taxon>Bacteria</taxon>
        <taxon>Bacillati</taxon>
        <taxon>Bacillota</taxon>
        <taxon>Bacilli</taxon>
        <taxon>Bacillales</taxon>
        <taxon>Thermoactinomycetaceae</taxon>
        <taxon>Shimazuella</taxon>
    </lineage>
</organism>
<evidence type="ECO:0000313" key="2">
    <source>
        <dbReference type="Proteomes" id="UP000430692"/>
    </source>
</evidence>
<name>A0A6I4VZ13_9BACL</name>
<dbReference type="Proteomes" id="UP000430692">
    <property type="component" value="Unassembled WGS sequence"/>
</dbReference>
<keyword evidence="2" id="KW-1185">Reference proteome</keyword>
<gene>
    <name evidence="1" type="ORF">GSM42_18970</name>
</gene>